<evidence type="ECO:0000256" key="1">
    <source>
        <dbReference type="ARBA" id="ARBA00001947"/>
    </source>
</evidence>
<dbReference type="InterPro" id="IPR008753">
    <property type="entry name" value="Peptidase_M13_N"/>
</dbReference>
<gene>
    <name evidence="11" type="ORF">V5799_013957</name>
</gene>
<keyword evidence="5" id="KW-0378">Hydrolase</keyword>
<comment type="similarity">
    <text evidence="2">Belongs to the peptidase M13 family.</text>
</comment>
<dbReference type="PROSITE" id="PS51885">
    <property type="entry name" value="NEPRILYSIN"/>
    <property type="match status" value="1"/>
</dbReference>
<evidence type="ECO:0000313" key="11">
    <source>
        <dbReference type="EMBL" id="KAK8769577.1"/>
    </source>
</evidence>
<dbReference type="PRINTS" id="PR00786">
    <property type="entry name" value="NEPRILYSIN"/>
</dbReference>
<dbReference type="Gene3D" id="3.40.390.10">
    <property type="entry name" value="Collagenase (Catalytic Domain)"/>
    <property type="match status" value="1"/>
</dbReference>
<dbReference type="CDD" id="cd08662">
    <property type="entry name" value="M13"/>
    <property type="match status" value="1"/>
</dbReference>
<keyword evidence="8" id="KW-0812">Transmembrane</keyword>
<feature type="domain" description="Peptidase M13 N-terminal" evidence="10">
    <location>
        <begin position="117"/>
        <end position="475"/>
    </location>
</feature>
<evidence type="ECO:0000256" key="8">
    <source>
        <dbReference type="SAM" id="Phobius"/>
    </source>
</evidence>
<evidence type="ECO:0008006" key="13">
    <source>
        <dbReference type="Google" id="ProtNLM"/>
    </source>
</evidence>
<name>A0AAQ4E4E6_AMBAM</name>
<organism evidence="11 12">
    <name type="scientific">Amblyomma americanum</name>
    <name type="common">Lone star tick</name>
    <dbReference type="NCBI Taxonomy" id="6943"/>
    <lineage>
        <taxon>Eukaryota</taxon>
        <taxon>Metazoa</taxon>
        <taxon>Ecdysozoa</taxon>
        <taxon>Arthropoda</taxon>
        <taxon>Chelicerata</taxon>
        <taxon>Arachnida</taxon>
        <taxon>Acari</taxon>
        <taxon>Parasitiformes</taxon>
        <taxon>Ixodida</taxon>
        <taxon>Ixodoidea</taxon>
        <taxon>Ixodidae</taxon>
        <taxon>Amblyomminae</taxon>
        <taxon>Amblyomma</taxon>
    </lineage>
</organism>
<dbReference type="PANTHER" id="PTHR11733:SF241">
    <property type="entry name" value="GH26575P-RELATED"/>
    <property type="match status" value="1"/>
</dbReference>
<sequence>MILHWIELELYSMFPITSAHAFSAFAQTLGASRTRVDSRELEKTDTAKEGIVCAIIVLTLAGVLTALGLYLSFWPSHKDGGDSASTVNAKDERLCQGSHCTGAVETLKAIMKADEDPCHDFYRFVCGNYRHPSGQMLAQMEDAMYESLASVLKRATFKSSGQSASEKAAALYDACSRVRTGDVDDNAALAQFMKDAGLTATSYSSANAADKMVMLFFHYNLASILELSLVDTRLHRGKRVLRLALSPAYLTWFGKRGEAASGFYPRHLGPFGLSPMSPEAKNTATSIIDAENVAMEELLLQSNQGDQHGELIHSARDLNRLAPCTSQDSWEDLISKYSGNVYGAEDEVLVKQPDVTRFARLCKRLGKERLSLLTAWELLRTLMPLSSPNMAVQYTAESSRDMCLRAVARAMEVPLLSWYLFKEVPQATVAAATSMADHIRHSVLDEIDSSTWLDGGTRKTAINKVHSMRMHVGYPSYFGSGKEIDSVYASYPDVRGSFVKPWQEAMKLTVQWMTKNHSSFWYSVGSINAMYLHMRNRIVIPASVLRMPMFSTAAPKAFTYGGLGGAVGHELTHAVDPIGSRWDAHGRQRDWWSASSRDMYSKRLGCLRKSHGTEKSEADAENMADFAGLMSSYNTYVNLGGKETLKELDYDSEQLFFISSCVKWCAKAGAGHPQRYAPWSERCNVPLKNMEEFGEAFDCPVGSRMRPVERCVFW</sequence>
<dbReference type="InterPro" id="IPR042089">
    <property type="entry name" value="Peptidase_M13_dom_2"/>
</dbReference>
<accession>A0AAQ4E4E6</accession>
<dbReference type="PANTHER" id="PTHR11733">
    <property type="entry name" value="ZINC METALLOPROTEASE FAMILY M13 NEPRILYSIN-RELATED"/>
    <property type="match status" value="1"/>
</dbReference>
<evidence type="ECO:0000259" key="9">
    <source>
        <dbReference type="Pfam" id="PF01431"/>
    </source>
</evidence>
<dbReference type="EMBL" id="JARKHS020022428">
    <property type="protein sequence ID" value="KAK8769577.1"/>
    <property type="molecule type" value="Genomic_DNA"/>
</dbReference>
<dbReference type="SUPFAM" id="SSF55486">
    <property type="entry name" value="Metalloproteases ('zincins'), catalytic domain"/>
    <property type="match status" value="1"/>
</dbReference>
<dbReference type="InterPro" id="IPR018497">
    <property type="entry name" value="Peptidase_M13_C"/>
</dbReference>
<dbReference type="GO" id="GO:0016485">
    <property type="term" value="P:protein processing"/>
    <property type="evidence" value="ECO:0007669"/>
    <property type="project" value="TreeGrafter"/>
</dbReference>
<comment type="cofactor">
    <cofactor evidence="1">
        <name>Zn(2+)</name>
        <dbReference type="ChEBI" id="CHEBI:29105"/>
    </cofactor>
</comment>
<evidence type="ECO:0000256" key="3">
    <source>
        <dbReference type="ARBA" id="ARBA00022670"/>
    </source>
</evidence>
<evidence type="ECO:0000256" key="7">
    <source>
        <dbReference type="ARBA" id="ARBA00023049"/>
    </source>
</evidence>
<feature type="transmembrane region" description="Helical" evidence="8">
    <location>
        <begin position="51"/>
        <end position="74"/>
    </location>
</feature>
<keyword evidence="12" id="KW-1185">Reference proteome</keyword>
<keyword evidence="8" id="KW-0472">Membrane</keyword>
<keyword evidence="8" id="KW-1133">Transmembrane helix</keyword>
<dbReference type="AlphaFoldDB" id="A0AAQ4E4E6"/>
<dbReference type="Pfam" id="PF05649">
    <property type="entry name" value="Peptidase_M13_N"/>
    <property type="match status" value="1"/>
</dbReference>
<dbReference type="InterPro" id="IPR024079">
    <property type="entry name" value="MetalloPept_cat_dom_sf"/>
</dbReference>
<evidence type="ECO:0000256" key="6">
    <source>
        <dbReference type="ARBA" id="ARBA00022833"/>
    </source>
</evidence>
<keyword evidence="3" id="KW-0645">Protease</keyword>
<evidence type="ECO:0000313" key="12">
    <source>
        <dbReference type="Proteomes" id="UP001321473"/>
    </source>
</evidence>
<keyword evidence="6" id="KW-0862">Zinc</keyword>
<keyword evidence="4" id="KW-0479">Metal-binding</keyword>
<reference evidence="11 12" key="1">
    <citation type="journal article" date="2023" name="Arcadia Sci">
        <title>De novo assembly of a long-read Amblyomma americanum tick genome.</title>
        <authorList>
            <person name="Chou S."/>
            <person name="Poskanzer K.E."/>
            <person name="Rollins M."/>
            <person name="Thuy-Boun P.S."/>
        </authorList>
    </citation>
    <scope>NUCLEOTIDE SEQUENCE [LARGE SCALE GENOMIC DNA]</scope>
    <source>
        <strain evidence="11">F_SG_1</strain>
        <tissue evidence="11">Salivary glands</tissue>
    </source>
</reference>
<feature type="transmembrane region" description="Helical" evidence="8">
    <location>
        <begin position="12"/>
        <end position="30"/>
    </location>
</feature>
<evidence type="ECO:0000256" key="2">
    <source>
        <dbReference type="ARBA" id="ARBA00007357"/>
    </source>
</evidence>
<dbReference type="Pfam" id="PF01431">
    <property type="entry name" value="Peptidase_M13"/>
    <property type="match status" value="1"/>
</dbReference>
<evidence type="ECO:0000256" key="5">
    <source>
        <dbReference type="ARBA" id="ARBA00022801"/>
    </source>
</evidence>
<evidence type="ECO:0000259" key="10">
    <source>
        <dbReference type="Pfam" id="PF05649"/>
    </source>
</evidence>
<dbReference type="GO" id="GO:0004222">
    <property type="term" value="F:metalloendopeptidase activity"/>
    <property type="evidence" value="ECO:0007669"/>
    <property type="project" value="InterPro"/>
</dbReference>
<protein>
    <recommendedName>
        <fullName evidence="13">M13 family peptidase</fullName>
    </recommendedName>
</protein>
<dbReference type="GO" id="GO:0046872">
    <property type="term" value="F:metal ion binding"/>
    <property type="evidence" value="ECO:0007669"/>
    <property type="project" value="UniProtKB-KW"/>
</dbReference>
<evidence type="ECO:0000256" key="4">
    <source>
        <dbReference type="ARBA" id="ARBA00022723"/>
    </source>
</evidence>
<feature type="domain" description="Peptidase M13 C-terminal" evidence="9">
    <location>
        <begin position="528"/>
        <end position="711"/>
    </location>
</feature>
<keyword evidence="7" id="KW-0482">Metalloprotease</keyword>
<dbReference type="GO" id="GO:0005886">
    <property type="term" value="C:plasma membrane"/>
    <property type="evidence" value="ECO:0007669"/>
    <property type="project" value="TreeGrafter"/>
</dbReference>
<comment type="caution">
    <text evidence="11">The sequence shown here is derived from an EMBL/GenBank/DDBJ whole genome shotgun (WGS) entry which is preliminary data.</text>
</comment>
<dbReference type="Gene3D" id="1.10.1380.10">
    <property type="entry name" value="Neutral endopeptidase , domain2"/>
    <property type="match status" value="1"/>
</dbReference>
<proteinExistence type="inferred from homology"/>
<dbReference type="Proteomes" id="UP001321473">
    <property type="component" value="Unassembled WGS sequence"/>
</dbReference>
<dbReference type="InterPro" id="IPR000718">
    <property type="entry name" value="Peptidase_M13"/>
</dbReference>